<feature type="compositionally biased region" description="Low complexity" evidence="1">
    <location>
        <begin position="163"/>
        <end position="172"/>
    </location>
</feature>
<dbReference type="InterPro" id="IPR011434">
    <property type="entry name" value="Ltp-like_HTH"/>
</dbReference>
<name>A0ABV5G070_9MICC</name>
<dbReference type="Proteomes" id="UP001589575">
    <property type="component" value="Unassembled WGS sequence"/>
</dbReference>
<feature type="compositionally biased region" description="Acidic residues" evidence="1">
    <location>
        <begin position="210"/>
        <end position="224"/>
    </location>
</feature>
<feature type="region of interest" description="Disordered" evidence="1">
    <location>
        <begin position="63"/>
        <end position="94"/>
    </location>
</feature>
<feature type="compositionally biased region" description="Low complexity" evidence="1">
    <location>
        <begin position="18"/>
        <end position="32"/>
    </location>
</feature>
<dbReference type="Pfam" id="PF07553">
    <property type="entry name" value="Lipoprotein_Ltp"/>
    <property type="match status" value="2"/>
</dbReference>
<feature type="region of interest" description="Disordered" evidence="1">
    <location>
        <begin position="16"/>
        <end position="45"/>
    </location>
</feature>
<gene>
    <name evidence="3" type="ORF">ACFFX0_14230</name>
</gene>
<sequence length="324" mass="33857">MAYSLIASTPIRRVQNRSIPSSGGISSASVPADPESRHGGTPPLHRFAPSIASLAILMKDLSMSHNHPSPHGYPQDPITGGTPPNGKATRAATRATRPWYKKKRAILPAGVLALSIVTGVAGCGGGDTDPTAVTSSSSATLSATEDVQLAEATASAEEEAAQEAEASASAEAEASEKAEAEARAAEEAEASQKAEEEVEAEEEARAAEEAAAEAEAEAAAEAEAEAERGTLSQQNALRSAEDYLDYTAFSRTGLIGQLEFEEYSTADATWAVDRVTVDWNEQAAKSAANYLDYTSFSRAGLIDQLIFEGFTAEQAQYGVSQTGL</sequence>
<feature type="compositionally biased region" description="Basic and acidic residues" evidence="1">
    <location>
        <begin position="174"/>
        <end position="195"/>
    </location>
</feature>
<evidence type="ECO:0000313" key="4">
    <source>
        <dbReference type="Proteomes" id="UP001589575"/>
    </source>
</evidence>
<comment type="caution">
    <text evidence="3">The sequence shown here is derived from an EMBL/GenBank/DDBJ whole genome shotgun (WGS) entry which is preliminary data.</text>
</comment>
<evidence type="ECO:0000313" key="3">
    <source>
        <dbReference type="EMBL" id="MFB9072295.1"/>
    </source>
</evidence>
<keyword evidence="3" id="KW-0449">Lipoprotein</keyword>
<evidence type="ECO:0000256" key="1">
    <source>
        <dbReference type="SAM" id="MobiDB-lite"/>
    </source>
</evidence>
<protein>
    <submittedName>
        <fullName evidence="3">Ltp family lipoprotein</fullName>
    </submittedName>
</protein>
<keyword evidence="4" id="KW-1185">Reference proteome</keyword>
<evidence type="ECO:0000259" key="2">
    <source>
        <dbReference type="Pfam" id="PF07553"/>
    </source>
</evidence>
<feature type="domain" description="Putative host cell surface-exposed lipoprotein Ltp-like HTH region" evidence="2">
    <location>
        <begin position="278"/>
        <end position="320"/>
    </location>
</feature>
<proteinExistence type="predicted"/>
<accession>A0ABV5G070</accession>
<organism evidence="3 4">
    <name type="scientific">Citricoccus parietis</name>
    <dbReference type="NCBI Taxonomy" id="592307"/>
    <lineage>
        <taxon>Bacteria</taxon>
        <taxon>Bacillati</taxon>
        <taxon>Actinomycetota</taxon>
        <taxon>Actinomycetes</taxon>
        <taxon>Micrococcales</taxon>
        <taxon>Micrococcaceae</taxon>
        <taxon>Citricoccus</taxon>
    </lineage>
</organism>
<dbReference type="Gene3D" id="1.10.10.10">
    <property type="entry name" value="Winged helix-like DNA-binding domain superfamily/Winged helix DNA-binding domain"/>
    <property type="match status" value="2"/>
</dbReference>
<dbReference type="InterPro" id="IPR036388">
    <property type="entry name" value="WH-like_DNA-bd_sf"/>
</dbReference>
<feature type="region of interest" description="Disordered" evidence="1">
    <location>
        <begin position="160"/>
        <end position="233"/>
    </location>
</feature>
<dbReference type="EMBL" id="JBHMFI010000001">
    <property type="protein sequence ID" value="MFB9072295.1"/>
    <property type="molecule type" value="Genomic_DNA"/>
</dbReference>
<feature type="domain" description="Putative host cell surface-exposed lipoprotein Ltp-like HTH region" evidence="2">
    <location>
        <begin position="233"/>
        <end position="274"/>
    </location>
</feature>
<reference evidence="3 4" key="1">
    <citation type="submission" date="2024-09" db="EMBL/GenBank/DDBJ databases">
        <authorList>
            <person name="Sun Q."/>
            <person name="Mori K."/>
        </authorList>
    </citation>
    <scope>NUCLEOTIDE SEQUENCE [LARGE SCALE GENOMIC DNA]</scope>
    <source>
        <strain evidence="3 4">CCM 7609</strain>
    </source>
</reference>